<evidence type="ECO:0000256" key="6">
    <source>
        <dbReference type="PIRSR" id="PIRSR630616-1"/>
    </source>
</evidence>
<evidence type="ECO:0000259" key="12">
    <source>
        <dbReference type="PROSITE" id="PS50011"/>
    </source>
</evidence>
<evidence type="ECO:0000256" key="9">
    <source>
        <dbReference type="PROSITE-ProRule" id="PRU10141"/>
    </source>
</evidence>
<evidence type="ECO:0000256" key="2">
    <source>
        <dbReference type="ARBA" id="ARBA00022679"/>
    </source>
</evidence>
<comment type="similarity">
    <text evidence="10">Belongs to the protein kinase superfamily.</text>
</comment>
<dbReference type="Proteomes" id="UP001465755">
    <property type="component" value="Unassembled WGS sequence"/>
</dbReference>
<evidence type="ECO:0000256" key="10">
    <source>
        <dbReference type="RuleBase" id="RU000304"/>
    </source>
</evidence>
<dbReference type="InterPro" id="IPR000719">
    <property type="entry name" value="Prot_kinase_dom"/>
</dbReference>
<dbReference type="PROSITE" id="PS50011">
    <property type="entry name" value="PROTEIN_KINASE_DOM"/>
    <property type="match status" value="1"/>
</dbReference>
<keyword evidence="2" id="KW-0808">Transferase</keyword>
<evidence type="ECO:0000256" key="11">
    <source>
        <dbReference type="SAM" id="MobiDB-lite"/>
    </source>
</evidence>
<dbReference type="Pfam" id="PF00069">
    <property type="entry name" value="Pkinase"/>
    <property type="match status" value="1"/>
</dbReference>
<dbReference type="Gene3D" id="1.10.510.10">
    <property type="entry name" value="Transferase(Phosphotransferase) domain 1"/>
    <property type="match status" value="1"/>
</dbReference>
<evidence type="ECO:0000256" key="3">
    <source>
        <dbReference type="ARBA" id="ARBA00022741"/>
    </source>
</evidence>
<keyword evidence="5 7" id="KW-0067">ATP-binding</keyword>
<evidence type="ECO:0000313" key="13">
    <source>
        <dbReference type="EMBL" id="KAK9805769.1"/>
    </source>
</evidence>
<feature type="region of interest" description="Disordered" evidence="11">
    <location>
        <begin position="157"/>
        <end position="178"/>
    </location>
</feature>
<dbReference type="PROSITE" id="PS00107">
    <property type="entry name" value="PROTEIN_KINASE_ATP"/>
    <property type="match status" value="1"/>
</dbReference>
<protein>
    <recommendedName>
        <fullName evidence="12">Protein kinase domain-containing protein</fullName>
    </recommendedName>
</protein>
<evidence type="ECO:0000256" key="8">
    <source>
        <dbReference type="PIRSR" id="PIRSR630616-3"/>
    </source>
</evidence>
<gene>
    <name evidence="13" type="ORF">WJX73_007913</name>
</gene>
<dbReference type="InterPro" id="IPR030616">
    <property type="entry name" value="Aur-like"/>
</dbReference>
<proteinExistence type="inferred from homology"/>
<feature type="binding site" evidence="7 9">
    <location>
        <position position="219"/>
    </location>
    <ligand>
        <name>ATP</name>
        <dbReference type="ChEBI" id="CHEBI:30616"/>
    </ligand>
</feature>
<dbReference type="SUPFAM" id="SSF56112">
    <property type="entry name" value="Protein kinase-like (PK-like)"/>
    <property type="match status" value="1"/>
</dbReference>
<feature type="active site" description="Proton acceptor" evidence="6">
    <location>
        <position position="315"/>
    </location>
</feature>
<feature type="domain" description="Protein kinase" evidence="12">
    <location>
        <begin position="190"/>
        <end position="464"/>
    </location>
</feature>
<keyword evidence="4" id="KW-0418">Kinase</keyword>
<sequence>MPAGGGRPVVEGIQVSIPLPATGPFPSPVSHLFSVQTKRAWAPYGQNSTHKEDKQEKCRTSPAPGSSCSSLISSSLALLSRRAPPPGAPIGAGTMRAQAPYGWPGPEQNYSSSGFGRGPARMVAIAEEVLDDSSTVTAVAAPSPTTHHLVAQAAGPLAQSNQQGPHSDPASSHSMLQEPPGGWCKQHFMYSEADLLGEGTYAEVFSATETLSGCTVALKVIDLSTLQPPERHTLAREIPIHATLDHPNILKLHGSFCEQDKLYMILEKTELGDLCQYLYKSAHKGPQTEQFAARVIVGLARALDYCLEQFILHRDLKADNLLLMDADGSVKLADFGCAVVSPSHRRRSYCGTELYMAPEVLAIGSAHGPKVLALLQTTSTEYDETGDWWSMGILMYELLVGQTPFDEEDEQDGTKVLNTMEGFLAGTPLFYPAFVTTGARDLISQLLVKDSSRRISPAAGERHP</sequence>
<dbReference type="FunFam" id="3.30.200.20:FF:000042">
    <property type="entry name" value="Aurora kinase A"/>
    <property type="match status" value="1"/>
</dbReference>
<dbReference type="InterPro" id="IPR011009">
    <property type="entry name" value="Kinase-like_dom_sf"/>
</dbReference>
<evidence type="ECO:0000256" key="7">
    <source>
        <dbReference type="PIRSR" id="PIRSR630616-2"/>
    </source>
</evidence>
<evidence type="ECO:0000256" key="1">
    <source>
        <dbReference type="ARBA" id="ARBA00022527"/>
    </source>
</evidence>
<evidence type="ECO:0000313" key="14">
    <source>
        <dbReference type="Proteomes" id="UP001465755"/>
    </source>
</evidence>
<feature type="region of interest" description="Disordered" evidence="11">
    <location>
        <begin position="45"/>
        <end position="68"/>
    </location>
</feature>
<organism evidence="13 14">
    <name type="scientific">Symbiochloris irregularis</name>
    <dbReference type="NCBI Taxonomy" id="706552"/>
    <lineage>
        <taxon>Eukaryota</taxon>
        <taxon>Viridiplantae</taxon>
        <taxon>Chlorophyta</taxon>
        <taxon>core chlorophytes</taxon>
        <taxon>Trebouxiophyceae</taxon>
        <taxon>Trebouxiales</taxon>
        <taxon>Trebouxiaceae</taxon>
        <taxon>Symbiochloris</taxon>
    </lineage>
</organism>
<comment type="caution">
    <text evidence="13">The sequence shown here is derived from an EMBL/GenBank/DDBJ whole genome shotgun (WGS) entry which is preliminary data.</text>
</comment>
<evidence type="ECO:0000256" key="4">
    <source>
        <dbReference type="ARBA" id="ARBA00022777"/>
    </source>
</evidence>
<keyword evidence="14" id="KW-1185">Reference proteome</keyword>
<dbReference type="PROSITE" id="PS00108">
    <property type="entry name" value="PROTEIN_KINASE_ST"/>
    <property type="match status" value="1"/>
</dbReference>
<dbReference type="InterPro" id="IPR017441">
    <property type="entry name" value="Protein_kinase_ATP_BS"/>
</dbReference>
<dbReference type="AlphaFoldDB" id="A0AAW1PD81"/>
<keyword evidence="3 7" id="KW-0547">Nucleotide-binding</keyword>
<keyword evidence="1 10" id="KW-0723">Serine/threonine-protein kinase</keyword>
<dbReference type="InterPro" id="IPR008271">
    <property type="entry name" value="Ser/Thr_kinase_AS"/>
</dbReference>
<dbReference type="PANTHER" id="PTHR24350">
    <property type="entry name" value="SERINE/THREONINE-PROTEIN KINASE IAL-RELATED"/>
    <property type="match status" value="1"/>
</dbReference>
<feature type="compositionally biased region" description="Basic and acidic residues" evidence="11">
    <location>
        <begin position="49"/>
        <end position="59"/>
    </location>
</feature>
<accession>A0AAW1PD81</accession>
<reference evidence="13 14" key="1">
    <citation type="journal article" date="2024" name="Nat. Commun.">
        <title>Phylogenomics reveals the evolutionary origins of lichenization in chlorophyte algae.</title>
        <authorList>
            <person name="Puginier C."/>
            <person name="Libourel C."/>
            <person name="Otte J."/>
            <person name="Skaloud P."/>
            <person name="Haon M."/>
            <person name="Grisel S."/>
            <person name="Petersen M."/>
            <person name="Berrin J.G."/>
            <person name="Delaux P.M."/>
            <person name="Dal Grande F."/>
            <person name="Keller J."/>
        </authorList>
    </citation>
    <scope>NUCLEOTIDE SEQUENCE [LARGE SCALE GENOMIC DNA]</scope>
    <source>
        <strain evidence="13 14">SAG 2036</strain>
    </source>
</reference>
<feature type="cross-link" description="Glycyl lysine isopeptide (Lys-Gly) (interchain with G-Cter in SUMO2)" evidence="8">
    <location>
        <position position="317"/>
    </location>
</feature>
<dbReference type="GO" id="GO:0005524">
    <property type="term" value="F:ATP binding"/>
    <property type="evidence" value="ECO:0007669"/>
    <property type="project" value="UniProtKB-UniRule"/>
</dbReference>
<feature type="compositionally biased region" description="Polar residues" evidence="11">
    <location>
        <begin position="158"/>
        <end position="175"/>
    </location>
</feature>
<feature type="binding site" evidence="7">
    <location>
        <position position="334"/>
    </location>
    <ligand>
        <name>ATP</name>
        <dbReference type="ChEBI" id="CHEBI:30616"/>
    </ligand>
</feature>
<name>A0AAW1PD81_9CHLO</name>
<dbReference type="SMART" id="SM00220">
    <property type="entry name" value="S_TKc"/>
    <property type="match status" value="1"/>
</dbReference>
<dbReference type="GO" id="GO:0004674">
    <property type="term" value="F:protein serine/threonine kinase activity"/>
    <property type="evidence" value="ECO:0007669"/>
    <property type="project" value="UniProtKB-KW"/>
</dbReference>
<dbReference type="EMBL" id="JALJOQ010000042">
    <property type="protein sequence ID" value="KAK9805769.1"/>
    <property type="molecule type" value="Genomic_DNA"/>
</dbReference>
<evidence type="ECO:0000256" key="5">
    <source>
        <dbReference type="ARBA" id="ARBA00022840"/>
    </source>
</evidence>